<reference evidence="2 3" key="1">
    <citation type="journal article" date="2018" name="Sci. Rep.">
        <title>Comparative genomics provides insights into the lifestyle and reveals functional heterogeneity of dark septate endophytic fungi.</title>
        <authorList>
            <person name="Knapp D.G."/>
            <person name="Nemeth J.B."/>
            <person name="Barry K."/>
            <person name="Hainaut M."/>
            <person name="Henrissat B."/>
            <person name="Johnson J."/>
            <person name="Kuo A."/>
            <person name="Lim J.H.P."/>
            <person name="Lipzen A."/>
            <person name="Nolan M."/>
            <person name="Ohm R.A."/>
            <person name="Tamas L."/>
            <person name="Grigoriev I.V."/>
            <person name="Spatafora J.W."/>
            <person name="Nagy L.G."/>
            <person name="Kovacs G.M."/>
        </authorList>
    </citation>
    <scope>NUCLEOTIDE SEQUENCE [LARGE SCALE GENOMIC DNA]</scope>
    <source>
        <strain evidence="2 3">DSE2036</strain>
    </source>
</reference>
<dbReference type="Proteomes" id="UP000244855">
    <property type="component" value="Unassembled WGS sequence"/>
</dbReference>
<sequence length="117" mass="12882">MRSVVLVGKRHFNATSTYTEQDSNTNEPLLSHARARMREEEFISSVRAFLSLLAVAEAEDLDYVQSKLLPHRLSLHRGPPTFPARETPQATPDAQPSGALPAMGGWQSHPAGSTIFQ</sequence>
<dbReference type="OrthoDB" id="3792217at2759"/>
<gene>
    <name evidence="2" type="ORF">DM02DRAFT_661728</name>
</gene>
<protein>
    <submittedName>
        <fullName evidence="2">Uncharacterized protein</fullName>
    </submittedName>
</protein>
<evidence type="ECO:0000256" key="1">
    <source>
        <dbReference type="SAM" id="MobiDB-lite"/>
    </source>
</evidence>
<accession>A0A2V1D6C5</accession>
<evidence type="ECO:0000313" key="3">
    <source>
        <dbReference type="Proteomes" id="UP000244855"/>
    </source>
</evidence>
<dbReference type="EMBL" id="KZ805574">
    <property type="protein sequence ID" value="PVH93677.1"/>
    <property type="molecule type" value="Genomic_DNA"/>
</dbReference>
<proteinExistence type="predicted"/>
<evidence type="ECO:0000313" key="2">
    <source>
        <dbReference type="EMBL" id="PVH93677.1"/>
    </source>
</evidence>
<dbReference type="AlphaFoldDB" id="A0A2V1D6C5"/>
<name>A0A2V1D6C5_9PLEO</name>
<organism evidence="2 3">
    <name type="scientific">Periconia macrospinosa</name>
    <dbReference type="NCBI Taxonomy" id="97972"/>
    <lineage>
        <taxon>Eukaryota</taxon>
        <taxon>Fungi</taxon>
        <taxon>Dikarya</taxon>
        <taxon>Ascomycota</taxon>
        <taxon>Pezizomycotina</taxon>
        <taxon>Dothideomycetes</taxon>
        <taxon>Pleosporomycetidae</taxon>
        <taxon>Pleosporales</taxon>
        <taxon>Massarineae</taxon>
        <taxon>Periconiaceae</taxon>
        <taxon>Periconia</taxon>
    </lineage>
</organism>
<feature type="region of interest" description="Disordered" evidence="1">
    <location>
        <begin position="75"/>
        <end position="117"/>
    </location>
</feature>
<keyword evidence="3" id="KW-1185">Reference proteome</keyword>